<evidence type="ECO:0000313" key="3">
    <source>
        <dbReference type="Proteomes" id="UP000027265"/>
    </source>
</evidence>
<feature type="region of interest" description="Disordered" evidence="1">
    <location>
        <begin position="885"/>
        <end position="910"/>
    </location>
</feature>
<feature type="compositionally biased region" description="Low complexity" evidence="1">
    <location>
        <begin position="1045"/>
        <end position="1063"/>
    </location>
</feature>
<feature type="region of interest" description="Disordered" evidence="1">
    <location>
        <begin position="1037"/>
        <end position="1074"/>
    </location>
</feature>
<feature type="compositionally biased region" description="Basic and acidic residues" evidence="1">
    <location>
        <begin position="898"/>
        <end position="910"/>
    </location>
</feature>
<organism evidence="2 3">
    <name type="scientific">Jaapia argillacea MUCL 33604</name>
    <dbReference type="NCBI Taxonomy" id="933084"/>
    <lineage>
        <taxon>Eukaryota</taxon>
        <taxon>Fungi</taxon>
        <taxon>Dikarya</taxon>
        <taxon>Basidiomycota</taxon>
        <taxon>Agaricomycotina</taxon>
        <taxon>Agaricomycetes</taxon>
        <taxon>Agaricomycetidae</taxon>
        <taxon>Jaapiales</taxon>
        <taxon>Jaapiaceae</taxon>
        <taxon>Jaapia</taxon>
    </lineage>
</organism>
<sequence length="1316" mass="146380">MVLDNSELEQLPKLLKIFGDDKLREFRDETLGEDLIATDTAYFSLENAGEWLDFQSFRRWVTTQLQARARPAALSPLNHTPSPSPSHSHRLSTSASPSQLPSTASSVRKRPRVQHGTTTFKPEDILTIDDNPAPSTSSKELFVKKEPTSSPLHHPVDPIEISSDSDEGESVMVVKAGTKRKKQQKQKELVEGLSKLITITRQLKVAALIKFETIPNCWPVPRDNDSVAYHLDMTKDRREWMNSKRQLLSMAAIIKSEDQDAWGGGTAGSTQLSKLTAVDALGTVKCQRADHECQGVFVCDQFDPSLLLDCIRYDPNDAKQDEIWEAERNINVVTSSSMHATAATFYVEARNTPCPHETSSGDGCSGVAVLRKFNDSQVSLDGKHYFIGCSLWKKADGARSHRWVPIPITINEDLVVELFQNNGIFKVEPRDICEVGKCAFVVKPRNARGRKVCPYVHMDTDGHVVQGNLIRRPCPSKITIFSPIDRTNHQAIVIIKGAHNHPKPPSTKVTRTGKDLYRQAAESLDMEGLTVLKCDRALSTARVFEGLNPAAIDPALAISRNKRKVIQKVKLEKAPHGNGMEGVYARKKAMEKLPQEEQYIHEIYSSDGMDLIITMLPNLAAKLHHARCSLHDNTYKRLHGGWKEWEVVIWDDRLNMRLTIARLYCTRETHDAYLRMWSSLWDTIGKVTGNAVKFKFIHGSGLRAILVDGNKRQIEACGEDLLKRTDPILSKLPKNITALEIIPYIIRNCFVHVNRSFDEMAPHLPPDVMKRVRTFPILETQDQLDEFKTFCDTTDHKKLKDWYKDKKGCSWFFGTINRNFSKIVTEDWFTTPFDTNLNESAHPFTNLHTGTNLSLLDAILSAYKLDRSIEEKMWLAETNKILPNHRNTLSHRMHSNRLRQEGRSRQREVRDDNLKQLLELEEKIEQQKVASAQLKELKEQKKALQKATGVKKPKAGRATKGKGRDPEPADDAEPTENVEPHPASQQSIRNPHIPHSSSVPSSQSSSHNPPTSFCNPTFSFANPPWVSKSHSAPYTLPSLSNDTPSSSYAHPSSSGGGVPSSSHTHPDILSSCPIPSSSYANKPSSYTNTPSSYAKASSSYSNPNATSLYANAPSSYANAPSSTDTPSAYANTPSSYAKPSPAYMGTSSSYLNPPSSYLNPPFLYANPPSSLVNPAAAYANSPSSYARASSSYTNSNRPFSYANASPSSSANSSSPYASLTSSYARPSLYPNPSLSCTVSSSTSTALSSIRPRQSNTQHLLPSQPVRETPHYTHLSAPISNPLSRTRLFETSSLSTEFVPNHLQELNSSYPHNHQLH</sequence>
<gene>
    <name evidence="2" type="ORF">JAAARDRAFT_191240</name>
</gene>
<dbReference type="Proteomes" id="UP000027265">
    <property type="component" value="Unassembled WGS sequence"/>
</dbReference>
<feature type="region of interest" description="Disordered" evidence="1">
    <location>
        <begin position="1245"/>
        <end position="1264"/>
    </location>
</feature>
<name>A0A067Q2D2_9AGAM</name>
<feature type="region of interest" description="Disordered" evidence="1">
    <location>
        <begin position="944"/>
        <end position="1015"/>
    </location>
</feature>
<feature type="compositionally biased region" description="Low complexity" evidence="1">
    <location>
        <begin position="991"/>
        <end position="1012"/>
    </location>
</feature>
<evidence type="ECO:0000256" key="1">
    <source>
        <dbReference type="SAM" id="MobiDB-lite"/>
    </source>
</evidence>
<feature type="compositionally biased region" description="Polar residues" evidence="1">
    <location>
        <begin position="1250"/>
        <end position="1260"/>
    </location>
</feature>
<dbReference type="OrthoDB" id="3267196at2759"/>
<reference evidence="3" key="1">
    <citation type="journal article" date="2014" name="Proc. Natl. Acad. Sci. U.S.A.">
        <title>Extensive sampling of basidiomycete genomes demonstrates inadequacy of the white-rot/brown-rot paradigm for wood decay fungi.</title>
        <authorList>
            <person name="Riley R."/>
            <person name="Salamov A.A."/>
            <person name="Brown D.W."/>
            <person name="Nagy L.G."/>
            <person name="Floudas D."/>
            <person name="Held B.W."/>
            <person name="Levasseur A."/>
            <person name="Lombard V."/>
            <person name="Morin E."/>
            <person name="Otillar R."/>
            <person name="Lindquist E.A."/>
            <person name="Sun H."/>
            <person name="LaButti K.M."/>
            <person name="Schmutz J."/>
            <person name="Jabbour D."/>
            <person name="Luo H."/>
            <person name="Baker S.E."/>
            <person name="Pisabarro A.G."/>
            <person name="Walton J.D."/>
            <person name="Blanchette R.A."/>
            <person name="Henrissat B."/>
            <person name="Martin F."/>
            <person name="Cullen D."/>
            <person name="Hibbett D.S."/>
            <person name="Grigoriev I.V."/>
        </authorList>
    </citation>
    <scope>NUCLEOTIDE SEQUENCE [LARGE SCALE GENOMIC DNA]</scope>
    <source>
        <strain evidence="3">MUCL 33604</strain>
    </source>
</reference>
<keyword evidence="3" id="KW-1185">Reference proteome</keyword>
<feature type="compositionally biased region" description="Basic residues" evidence="1">
    <location>
        <begin position="888"/>
        <end position="897"/>
    </location>
</feature>
<proteinExistence type="predicted"/>
<dbReference type="STRING" id="933084.A0A067Q2D2"/>
<dbReference type="HOGENOM" id="CLU_006137_0_0_1"/>
<feature type="compositionally biased region" description="Polar residues" evidence="1">
    <location>
        <begin position="1123"/>
        <end position="1134"/>
    </location>
</feature>
<feature type="region of interest" description="Disordered" evidence="1">
    <location>
        <begin position="1115"/>
        <end position="1134"/>
    </location>
</feature>
<dbReference type="InParanoid" id="A0A067Q2D2"/>
<evidence type="ECO:0000313" key="2">
    <source>
        <dbReference type="EMBL" id="KDQ61129.1"/>
    </source>
</evidence>
<protein>
    <submittedName>
        <fullName evidence="2">Uncharacterized protein</fullName>
    </submittedName>
</protein>
<feature type="region of interest" description="Disordered" evidence="1">
    <location>
        <begin position="73"/>
        <end position="169"/>
    </location>
</feature>
<feature type="compositionally biased region" description="Basic residues" evidence="1">
    <location>
        <begin position="949"/>
        <end position="961"/>
    </location>
</feature>
<accession>A0A067Q2D2</accession>
<dbReference type="EMBL" id="KL197713">
    <property type="protein sequence ID" value="KDQ61129.1"/>
    <property type="molecule type" value="Genomic_DNA"/>
</dbReference>